<organism evidence="1 2">
    <name type="scientific">Mycoplasma haematolamae (strain Purdue)</name>
    <dbReference type="NCBI Taxonomy" id="1212765"/>
    <lineage>
        <taxon>Bacteria</taxon>
        <taxon>Bacillati</taxon>
        <taxon>Mycoplasmatota</taxon>
        <taxon>Mollicutes</taxon>
        <taxon>Mycoplasmataceae</taxon>
        <taxon>Mycoplasma</taxon>
    </lineage>
</organism>
<dbReference type="Proteomes" id="UP000006502">
    <property type="component" value="Chromosome"/>
</dbReference>
<sequence>MRRTLCGPTSAGGALIYKEGKYCSKDPQYAAICFIIGPEEDFKGQGVYFQNGTWQDTSLLDDQAKLDDSSLQADMEKVYKYHPYLKEFLREYIDKHKNCQYTPMTGGFEYSMKCSA</sequence>
<protein>
    <submittedName>
        <fullName evidence="1">Uncharacterized protein</fullName>
    </submittedName>
</protein>
<accession>I7BKJ9</accession>
<reference evidence="2" key="2">
    <citation type="submission" date="2012-07" db="EMBL/GenBank/DDBJ databases">
        <title>Complete genome sequence of 'Candidatus Mycoplasma haemolamae'.</title>
        <authorList>
            <person name="Guimaraes A.M.S."/>
            <person name="Toth B."/>
            <person name="Santos A.P."/>
            <person name="Nascimento N.C."/>
            <person name="Sojka J.E."/>
            <person name="Messick J.B."/>
        </authorList>
    </citation>
    <scope>NUCLEOTIDE SEQUENCE [LARGE SCALE GENOMIC DNA]</scope>
    <source>
        <strain evidence="2">Purdue</strain>
    </source>
</reference>
<evidence type="ECO:0000313" key="2">
    <source>
        <dbReference type="Proteomes" id="UP000006502"/>
    </source>
</evidence>
<dbReference type="STRING" id="1212765.MHLP_04190"/>
<dbReference type="AlphaFoldDB" id="I7BKJ9"/>
<dbReference type="PATRIC" id="fig|1212765.3.peg.952"/>
<dbReference type="HOGENOM" id="CLU_147348_1_0_14"/>
<proteinExistence type="predicted"/>
<name>I7BKJ9_MYCHA</name>
<evidence type="ECO:0000313" key="1">
    <source>
        <dbReference type="EMBL" id="AFO52418.1"/>
    </source>
</evidence>
<dbReference type="KEGG" id="mhl:MHLP_04190"/>
<dbReference type="EMBL" id="CP003731">
    <property type="protein sequence ID" value="AFO52418.1"/>
    <property type="molecule type" value="Genomic_DNA"/>
</dbReference>
<reference evidence="1 2" key="1">
    <citation type="journal article" date="2012" name="J. Bacteriol.">
        <title>Genome Sequence of "Candidatus Mycoplasma haemolamae" Strain Purdue, a Red Blood Cell Pathogen of Alpacas (Vicugna pacos) and Llamas (Lama glama).</title>
        <authorList>
            <person name="Guimaraes A.M."/>
            <person name="Toth B."/>
            <person name="Santos A.P."/>
            <person name="do Nascimento N.C."/>
            <person name="Kritchevsky J.E."/>
            <person name="Messick J.B."/>
        </authorList>
    </citation>
    <scope>NUCLEOTIDE SEQUENCE [LARGE SCALE GENOMIC DNA]</scope>
    <source>
        <strain evidence="1 2">Purdue</strain>
    </source>
</reference>
<keyword evidence="2" id="KW-1185">Reference proteome</keyword>
<gene>
    <name evidence="1" type="ordered locus">MHLP_04190</name>
</gene>